<protein>
    <submittedName>
        <fullName evidence="1">Ig-like domain-containing protein</fullName>
    </submittedName>
</protein>
<gene>
    <name evidence="1" type="ORF">FWK35_00015873</name>
</gene>
<evidence type="ECO:0000313" key="2">
    <source>
        <dbReference type="Proteomes" id="UP000478052"/>
    </source>
</evidence>
<dbReference type="OrthoDB" id="6333371at2759"/>
<name>A0A6G0ZI42_APHCR</name>
<evidence type="ECO:0000313" key="1">
    <source>
        <dbReference type="EMBL" id="KAF0770210.1"/>
    </source>
</evidence>
<proteinExistence type="predicted"/>
<dbReference type="AlphaFoldDB" id="A0A6G0ZI42"/>
<dbReference type="Proteomes" id="UP000478052">
    <property type="component" value="Unassembled WGS sequence"/>
</dbReference>
<sequence length="74" mass="8351">MDFIGSPETMKYTTSNPLQLSKLTVTLKLDQSHFKDGRKLLLQCTALINTLYKQTSELRLPIKSTEPVPEKAKA</sequence>
<comment type="caution">
    <text evidence="1">The sequence shown here is derived from an EMBL/GenBank/DDBJ whole genome shotgun (WGS) entry which is preliminary data.</text>
</comment>
<accession>A0A6G0ZI42</accession>
<dbReference type="EMBL" id="VUJU01000466">
    <property type="protein sequence ID" value="KAF0770210.1"/>
    <property type="molecule type" value="Genomic_DNA"/>
</dbReference>
<keyword evidence="2" id="KW-1185">Reference proteome</keyword>
<reference evidence="1 2" key="1">
    <citation type="submission" date="2019-08" db="EMBL/GenBank/DDBJ databases">
        <title>Whole genome of Aphis craccivora.</title>
        <authorList>
            <person name="Voronova N.V."/>
            <person name="Shulinski R.S."/>
            <person name="Bandarenka Y.V."/>
            <person name="Zhorov D.G."/>
            <person name="Warner D."/>
        </authorList>
    </citation>
    <scope>NUCLEOTIDE SEQUENCE [LARGE SCALE GENOMIC DNA]</scope>
    <source>
        <strain evidence="1">180601</strain>
        <tissue evidence="1">Whole Body</tissue>
    </source>
</reference>
<organism evidence="1 2">
    <name type="scientific">Aphis craccivora</name>
    <name type="common">Cowpea aphid</name>
    <dbReference type="NCBI Taxonomy" id="307492"/>
    <lineage>
        <taxon>Eukaryota</taxon>
        <taxon>Metazoa</taxon>
        <taxon>Ecdysozoa</taxon>
        <taxon>Arthropoda</taxon>
        <taxon>Hexapoda</taxon>
        <taxon>Insecta</taxon>
        <taxon>Pterygota</taxon>
        <taxon>Neoptera</taxon>
        <taxon>Paraneoptera</taxon>
        <taxon>Hemiptera</taxon>
        <taxon>Sternorrhyncha</taxon>
        <taxon>Aphidomorpha</taxon>
        <taxon>Aphidoidea</taxon>
        <taxon>Aphididae</taxon>
        <taxon>Aphidini</taxon>
        <taxon>Aphis</taxon>
        <taxon>Aphis</taxon>
    </lineage>
</organism>